<dbReference type="Proteomes" id="UP000184693">
    <property type="component" value="Unassembled WGS sequence"/>
</dbReference>
<keyword evidence="8 16" id="KW-0547">Nucleotide-binding</keyword>
<reference evidence="22 23" key="1">
    <citation type="submission" date="2016-11" db="EMBL/GenBank/DDBJ databases">
        <authorList>
            <person name="Jaros S."/>
            <person name="Januszkiewicz K."/>
            <person name="Wedrychowicz H."/>
        </authorList>
    </citation>
    <scope>NUCLEOTIDE SEQUENCE [LARGE SCALE GENOMIC DNA]</scope>
    <source>
        <strain evidence="22 23">GAS86</strain>
    </source>
</reference>
<dbReference type="NCBIfam" id="NF009538">
    <property type="entry name" value="PRK12904.1"/>
    <property type="match status" value="1"/>
</dbReference>
<keyword evidence="12 16" id="KW-1278">Translocase</keyword>
<evidence type="ECO:0000256" key="14">
    <source>
        <dbReference type="ARBA" id="ARBA00023136"/>
    </source>
</evidence>
<keyword evidence="11 16" id="KW-0653">Protein transport</keyword>
<dbReference type="Gene3D" id="3.40.50.300">
    <property type="entry name" value="P-loop containing nucleotide triphosphate hydrolases"/>
    <property type="match status" value="2"/>
</dbReference>
<dbReference type="PRINTS" id="PR00906">
    <property type="entry name" value="SECA"/>
</dbReference>
<evidence type="ECO:0000313" key="22">
    <source>
        <dbReference type="EMBL" id="SIN77821.1"/>
    </source>
</evidence>
<evidence type="ECO:0000256" key="17">
    <source>
        <dbReference type="RuleBase" id="RU003874"/>
    </source>
</evidence>
<comment type="similarity">
    <text evidence="2 16 17">Belongs to the SecA family.</text>
</comment>
<dbReference type="InterPro" id="IPR011130">
    <property type="entry name" value="SecA_preprotein_X-link_dom"/>
</dbReference>
<dbReference type="SUPFAM" id="SSF81886">
    <property type="entry name" value="Helical scaffold and wing domains of SecA"/>
    <property type="match status" value="1"/>
</dbReference>
<dbReference type="EC" id="7.4.2.8" evidence="16"/>
<evidence type="ECO:0000256" key="8">
    <source>
        <dbReference type="ARBA" id="ARBA00022741"/>
    </source>
</evidence>
<dbReference type="InterPro" id="IPR020937">
    <property type="entry name" value="SecA_CS"/>
</dbReference>
<dbReference type="EMBL" id="FSRM01000001">
    <property type="protein sequence ID" value="SIN77821.1"/>
    <property type="molecule type" value="Genomic_DNA"/>
</dbReference>
<keyword evidence="3 16" id="KW-0813">Transport</keyword>
<evidence type="ECO:0000256" key="10">
    <source>
        <dbReference type="ARBA" id="ARBA00022840"/>
    </source>
</evidence>
<accession>A0A1N6E4A4</accession>
<dbReference type="GO" id="GO:0046872">
    <property type="term" value="F:metal ion binding"/>
    <property type="evidence" value="ECO:0007669"/>
    <property type="project" value="UniProtKB-KW"/>
</dbReference>
<dbReference type="InterPro" id="IPR004027">
    <property type="entry name" value="SEC_C_motif"/>
</dbReference>
<evidence type="ECO:0000256" key="2">
    <source>
        <dbReference type="ARBA" id="ARBA00007650"/>
    </source>
</evidence>
<dbReference type="AlphaFoldDB" id="A0A1N6E4A4"/>
<dbReference type="InterPro" id="IPR011115">
    <property type="entry name" value="SecA_DEAD"/>
</dbReference>
<sequence>MTTGFLQKIFGSRNQRLVKQYQKTVAAINALEPQIEQLTDDELRAKTGEFRQRIASGESLDKLLPEAFAVCREASKRVLKMRHFDVQLIGGMVLHYGKIGEMRTGEGKTLVATLPVYLNALTGRGVHVVTVNDYLAQRDAEWMARLYNFLGLSVGINLSQMDHGMKQQAYGADITYGTNNEFGFDYLRDNMVYETDARVQRSLNFAVVDEVDSILIDEARTPLIISGQAEDHTELYVRMNALPPLLERQIGEEKADGTGVEKPGDYTLDEKGRQVFLTESGHEKAERLLSEWGLIGEGESLYAPQNITLMHHVYAALRAHTLFYKDQHYVVQNGEVVIVDEFTGRLMSGRRWSDGLHQAVEAKEHVKIQSENQTLASITFQNYFRMYAKLSGMTGTADTEAYEFNEIYGLETVVIPTNRPSRRVDKQDQIYKTAKERYDAVIRDIRDCYERGQPVLVGTTSIENSELLSHLLKQTGLPHEVLNAKQHAREAEIVAEAGRPKRVTIATNMAGRGTDIVLGGNAEKQAAFIEADPAIPSDEKERRIQKLHDEWQALHDQVKAAGGLHIIGTERHESRRIDNQLRGRAGRQGDPGSSRFYLSLEDPLLRIFAGDRVRAIMDRLKMPEGEAIEAGIVTRSIESAQRKVEARNFDIRKQLLEYDDVSNDQRKVIYQQRNELLEANDITETIGAMRHGVITDIVHQFVPAGSIEEQWDVPELEEVLRKEWQLDLAIQEMINESSSINVDEILEAVIAAADEAYESKVTLVGRESFSNFERSILLQTLDRNWREHLAALDHLRQGIHLRGYAQKNPKQEYKREAFELFAAMLDDVKLSVTRTVMNVQIESREQLEQAAEDFEEQGSHLENVEFRHAEVVEAAAPVAAEVATAAMIGDAMSHSGARATAEPFADNVPKVGRNDPCPCGSGKKYKQCHGKIA</sequence>
<dbReference type="Pfam" id="PF02810">
    <property type="entry name" value="SEC-C"/>
    <property type="match status" value="1"/>
</dbReference>
<evidence type="ECO:0000256" key="11">
    <source>
        <dbReference type="ARBA" id="ARBA00022927"/>
    </source>
</evidence>
<dbReference type="InterPro" id="IPR044722">
    <property type="entry name" value="SecA_SF2_C"/>
</dbReference>
<dbReference type="GO" id="GO:0031522">
    <property type="term" value="C:cell envelope Sec protein transport complex"/>
    <property type="evidence" value="ECO:0007669"/>
    <property type="project" value="UniProtKB-ARBA"/>
</dbReference>
<dbReference type="PROSITE" id="PS51194">
    <property type="entry name" value="HELICASE_CTER"/>
    <property type="match status" value="1"/>
</dbReference>
<feature type="domain" description="Helicase C-terminal" evidence="20">
    <location>
        <begin position="426"/>
        <end position="645"/>
    </location>
</feature>
<dbReference type="SUPFAM" id="SSF81767">
    <property type="entry name" value="Pre-protein crosslinking domain of SecA"/>
    <property type="match status" value="1"/>
</dbReference>
<dbReference type="RefSeq" id="WP_074262549.1">
    <property type="nucleotide sequence ID" value="NZ_FSRM01000001.1"/>
</dbReference>
<dbReference type="PROSITE" id="PS01312">
    <property type="entry name" value="SECA"/>
    <property type="match status" value="1"/>
</dbReference>
<keyword evidence="7" id="KW-0479">Metal-binding</keyword>
<dbReference type="GO" id="GO:0005829">
    <property type="term" value="C:cytosol"/>
    <property type="evidence" value="ECO:0007669"/>
    <property type="project" value="TreeGrafter"/>
</dbReference>
<name>A0A1N6E4A4_9BURK</name>
<dbReference type="PROSITE" id="PS51192">
    <property type="entry name" value="HELICASE_ATP_BIND_1"/>
    <property type="match status" value="1"/>
</dbReference>
<proteinExistence type="inferred from homology"/>
<dbReference type="PROSITE" id="PS51196">
    <property type="entry name" value="SECA_MOTOR_DEAD"/>
    <property type="match status" value="1"/>
</dbReference>
<comment type="subunit">
    <text evidence="16">Monomer and homodimer. Part of the essential Sec protein translocation apparatus which comprises SecA, SecYEG and auxiliary proteins SecDF-YajC and YidC.</text>
</comment>
<dbReference type="InterPro" id="IPR036670">
    <property type="entry name" value="SecA_X-link_sf"/>
</dbReference>
<dbReference type="GO" id="GO:0005524">
    <property type="term" value="F:ATP binding"/>
    <property type="evidence" value="ECO:0007669"/>
    <property type="project" value="UniProtKB-UniRule"/>
</dbReference>
<gene>
    <name evidence="16" type="primary">secA</name>
    <name evidence="22" type="ORF">SAMN05444168_0147</name>
</gene>
<evidence type="ECO:0000259" key="19">
    <source>
        <dbReference type="PROSITE" id="PS51192"/>
    </source>
</evidence>
<evidence type="ECO:0000256" key="5">
    <source>
        <dbReference type="ARBA" id="ARBA00022490"/>
    </source>
</evidence>
<dbReference type="FunFam" id="1.10.3060.10:FF:000003">
    <property type="entry name" value="Protein translocase subunit SecA"/>
    <property type="match status" value="1"/>
</dbReference>
<evidence type="ECO:0000256" key="6">
    <source>
        <dbReference type="ARBA" id="ARBA00022519"/>
    </source>
</evidence>
<dbReference type="GO" id="GO:0005886">
    <property type="term" value="C:plasma membrane"/>
    <property type="evidence" value="ECO:0007669"/>
    <property type="project" value="UniProtKB-SubCell"/>
</dbReference>
<dbReference type="Pfam" id="PF21090">
    <property type="entry name" value="P-loop_SecA"/>
    <property type="match status" value="1"/>
</dbReference>
<keyword evidence="4 16" id="KW-1003">Cell membrane</keyword>
<feature type="domain" description="SecA family profile" evidence="21">
    <location>
        <begin position="3"/>
        <end position="629"/>
    </location>
</feature>
<keyword evidence="10 16" id="KW-0067">ATP-binding</keyword>
<dbReference type="OrthoDB" id="9805579at2"/>
<dbReference type="InterPro" id="IPR014018">
    <property type="entry name" value="SecA_motor_DEAD"/>
</dbReference>
<evidence type="ECO:0000256" key="18">
    <source>
        <dbReference type="SAM" id="Coils"/>
    </source>
</evidence>
<dbReference type="SMART" id="SM00958">
    <property type="entry name" value="SecA_PP_bind"/>
    <property type="match status" value="1"/>
</dbReference>
<evidence type="ECO:0000256" key="3">
    <source>
        <dbReference type="ARBA" id="ARBA00022448"/>
    </source>
</evidence>
<dbReference type="GO" id="GO:0043952">
    <property type="term" value="P:protein transport by the Sec complex"/>
    <property type="evidence" value="ECO:0007669"/>
    <property type="project" value="TreeGrafter"/>
</dbReference>
<comment type="catalytic activity">
    <reaction evidence="15 16">
        <text>ATP + H2O + cellular proteinSide 1 = ADP + phosphate + cellular proteinSide 2.</text>
        <dbReference type="EC" id="7.4.2.8"/>
    </reaction>
</comment>
<dbReference type="CDD" id="cd17928">
    <property type="entry name" value="DEXDc_SecA"/>
    <property type="match status" value="1"/>
</dbReference>
<evidence type="ECO:0000256" key="7">
    <source>
        <dbReference type="ARBA" id="ARBA00022723"/>
    </source>
</evidence>
<dbReference type="Pfam" id="PF07516">
    <property type="entry name" value="SecA_SW"/>
    <property type="match status" value="1"/>
</dbReference>
<dbReference type="PANTHER" id="PTHR30612">
    <property type="entry name" value="SECA INNER MEMBRANE COMPONENT OF SEC PROTEIN SECRETION SYSTEM"/>
    <property type="match status" value="1"/>
</dbReference>
<keyword evidence="13 16" id="KW-0811">Translocation</keyword>
<evidence type="ECO:0000259" key="20">
    <source>
        <dbReference type="PROSITE" id="PS51194"/>
    </source>
</evidence>
<feature type="domain" description="Helicase ATP-binding" evidence="19">
    <location>
        <begin position="89"/>
        <end position="247"/>
    </location>
</feature>
<comment type="subcellular location">
    <subcellularLocation>
        <location evidence="16">Cell membrane</location>
        <topology evidence="16">Peripheral membrane protein</topology>
        <orientation evidence="16">Cytoplasmic side</orientation>
    </subcellularLocation>
    <subcellularLocation>
        <location evidence="16">Cytoplasm</location>
    </subcellularLocation>
    <text evidence="16">Distribution is 50-50.</text>
</comment>
<evidence type="ECO:0000256" key="15">
    <source>
        <dbReference type="ARBA" id="ARBA00034006"/>
    </source>
</evidence>
<protein>
    <recommendedName>
        <fullName evidence="16 17">Protein translocase subunit SecA</fullName>
        <ecNumber evidence="16">7.4.2.8</ecNumber>
    </recommendedName>
</protein>
<dbReference type="FunFam" id="3.90.1440.10:FF:000001">
    <property type="entry name" value="Preprotein translocase subunit SecA"/>
    <property type="match status" value="1"/>
</dbReference>
<keyword evidence="5 16" id="KW-0963">Cytoplasm</keyword>
<dbReference type="CDD" id="cd18803">
    <property type="entry name" value="SF2_C_secA"/>
    <property type="match status" value="1"/>
</dbReference>
<dbReference type="Pfam" id="PF01043">
    <property type="entry name" value="SecA_PP_bind"/>
    <property type="match status" value="1"/>
</dbReference>
<dbReference type="Pfam" id="PF07517">
    <property type="entry name" value="SecA_DEAD"/>
    <property type="match status" value="1"/>
</dbReference>
<dbReference type="SMART" id="SM00957">
    <property type="entry name" value="SecA_DEAD"/>
    <property type="match status" value="1"/>
</dbReference>
<evidence type="ECO:0000313" key="23">
    <source>
        <dbReference type="Proteomes" id="UP000184693"/>
    </source>
</evidence>
<keyword evidence="6" id="KW-0997">Cell inner membrane</keyword>
<organism evidence="22 23">
    <name type="scientific">Paraburkholderia phenazinium</name>
    <dbReference type="NCBI Taxonomy" id="60549"/>
    <lineage>
        <taxon>Bacteria</taxon>
        <taxon>Pseudomonadati</taxon>
        <taxon>Pseudomonadota</taxon>
        <taxon>Betaproteobacteria</taxon>
        <taxon>Burkholderiales</taxon>
        <taxon>Burkholderiaceae</taxon>
        <taxon>Paraburkholderia</taxon>
    </lineage>
</organism>
<feature type="binding site" evidence="16">
    <location>
        <position position="87"/>
    </location>
    <ligand>
        <name>ATP</name>
        <dbReference type="ChEBI" id="CHEBI:30616"/>
    </ligand>
</feature>
<dbReference type="HAMAP" id="MF_01382">
    <property type="entry name" value="SecA"/>
    <property type="match status" value="1"/>
</dbReference>
<dbReference type="InterPro" id="IPR001650">
    <property type="entry name" value="Helicase_C-like"/>
</dbReference>
<keyword evidence="18" id="KW-0175">Coiled coil</keyword>
<dbReference type="PANTHER" id="PTHR30612:SF0">
    <property type="entry name" value="CHLOROPLAST PROTEIN-TRANSPORTING ATPASE"/>
    <property type="match status" value="1"/>
</dbReference>
<dbReference type="NCBIfam" id="TIGR00963">
    <property type="entry name" value="secA"/>
    <property type="match status" value="1"/>
</dbReference>
<evidence type="ECO:0000256" key="9">
    <source>
        <dbReference type="ARBA" id="ARBA00022833"/>
    </source>
</evidence>
<dbReference type="Gene3D" id="3.90.1440.10">
    <property type="entry name" value="SecA, preprotein cross-linking domain"/>
    <property type="match status" value="1"/>
</dbReference>
<keyword evidence="14 16" id="KW-0472">Membrane</keyword>
<keyword evidence="9" id="KW-0862">Zinc</keyword>
<dbReference type="SUPFAM" id="SSF52540">
    <property type="entry name" value="P-loop containing nucleoside triphosphate hydrolases"/>
    <property type="match status" value="2"/>
</dbReference>
<dbReference type="GO" id="GO:0008564">
    <property type="term" value="F:protein-exporting ATPase activity"/>
    <property type="evidence" value="ECO:0007669"/>
    <property type="project" value="UniProtKB-EC"/>
</dbReference>
<dbReference type="FunFam" id="3.40.50.300:FF:000081">
    <property type="entry name" value="Preprotein translocase subunit SecA"/>
    <property type="match status" value="1"/>
</dbReference>
<evidence type="ECO:0000256" key="16">
    <source>
        <dbReference type="HAMAP-Rule" id="MF_01382"/>
    </source>
</evidence>
<feature type="binding site" evidence="16">
    <location>
        <begin position="105"/>
        <end position="109"/>
    </location>
    <ligand>
        <name>ATP</name>
        <dbReference type="ChEBI" id="CHEBI:30616"/>
    </ligand>
</feature>
<feature type="binding site" evidence="16">
    <location>
        <position position="515"/>
    </location>
    <ligand>
        <name>ATP</name>
        <dbReference type="ChEBI" id="CHEBI:30616"/>
    </ligand>
</feature>
<dbReference type="InterPro" id="IPR011116">
    <property type="entry name" value="SecA_Wing/Scaffold"/>
</dbReference>
<evidence type="ECO:0000259" key="21">
    <source>
        <dbReference type="PROSITE" id="PS51196"/>
    </source>
</evidence>
<dbReference type="GO" id="GO:0065002">
    <property type="term" value="P:intracellular protein transmembrane transport"/>
    <property type="evidence" value="ECO:0007669"/>
    <property type="project" value="UniProtKB-UniRule"/>
</dbReference>
<evidence type="ECO:0000256" key="1">
    <source>
        <dbReference type="ARBA" id="ARBA00001947"/>
    </source>
</evidence>
<evidence type="ECO:0000256" key="13">
    <source>
        <dbReference type="ARBA" id="ARBA00023010"/>
    </source>
</evidence>
<dbReference type="InterPro" id="IPR027417">
    <property type="entry name" value="P-loop_NTPase"/>
</dbReference>
<dbReference type="FunFam" id="3.40.50.300:FF:000113">
    <property type="entry name" value="Preprotein translocase subunit SecA"/>
    <property type="match status" value="1"/>
</dbReference>
<dbReference type="InterPro" id="IPR000185">
    <property type="entry name" value="SecA"/>
</dbReference>
<dbReference type="InterPro" id="IPR014001">
    <property type="entry name" value="Helicase_ATP-bd"/>
</dbReference>
<dbReference type="GO" id="GO:0017038">
    <property type="term" value="P:protein import"/>
    <property type="evidence" value="ECO:0007669"/>
    <property type="project" value="InterPro"/>
</dbReference>
<evidence type="ECO:0000256" key="4">
    <source>
        <dbReference type="ARBA" id="ARBA00022475"/>
    </source>
</evidence>
<comment type="cofactor">
    <cofactor evidence="1">
        <name>Zn(2+)</name>
        <dbReference type="ChEBI" id="CHEBI:29105"/>
    </cofactor>
</comment>
<comment type="function">
    <text evidence="16">Part of the Sec protein translocase complex. Interacts with the SecYEG preprotein conducting channel. Has a central role in coupling the hydrolysis of ATP to the transfer of proteins into and across the cell membrane, serving both as a receptor for the preprotein-SecB complex and as an ATP-driven molecular motor driving the stepwise translocation of polypeptide chains across the membrane.</text>
</comment>
<dbReference type="GO" id="GO:0006605">
    <property type="term" value="P:protein targeting"/>
    <property type="evidence" value="ECO:0007669"/>
    <property type="project" value="UniProtKB-UniRule"/>
</dbReference>
<feature type="coiled-coil region" evidence="18">
    <location>
        <begin position="837"/>
        <end position="864"/>
    </location>
</feature>
<evidence type="ECO:0000256" key="12">
    <source>
        <dbReference type="ARBA" id="ARBA00022967"/>
    </source>
</evidence>
<dbReference type="InterPro" id="IPR036266">
    <property type="entry name" value="SecA_Wing/Scaffold_sf"/>
</dbReference>
<dbReference type="Gene3D" id="1.10.3060.10">
    <property type="entry name" value="Helical scaffold and wing domains of SecA"/>
    <property type="match status" value="1"/>
</dbReference>